<reference evidence="1" key="1">
    <citation type="submission" date="2019-08" db="EMBL/GenBank/DDBJ databases">
        <title>The genome of the North American firefly Photinus pyralis.</title>
        <authorList>
            <consortium name="Photinus pyralis genome working group"/>
            <person name="Fallon T.R."/>
            <person name="Sander Lower S.E."/>
            <person name="Weng J.-K."/>
        </authorList>
    </citation>
    <scope>NUCLEOTIDE SEQUENCE</scope>
    <source>
        <strain evidence="1">TRF0915ILg1</strain>
        <tissue evidence="1">Whole body</tissue>
    </source>
</reference>
<proteinExistence type="predicted"/>
<gene>
    <name evidence="1" type="ORF">ILUMI_16667</name>
</gene>
<evidence type="ECO:0000313" key="2">
    <source>
        <dbReference type="Proteomes" id="UP000801492"/>
    </source>
</evidence>
<organism evidence="1 2">
    <name type="scientific">Ignelater luminosus</name>
    <name type="common">Cucubano</name>
    <name type="synonym">Pyrophorus luminosus</name>
    <dbReference type="NCBI Taxonomy" id="2038154"/>
    <lineage>
        <taxon>Eukaryota</taxon>
        <taxon>Metazoa</taxon>
        <taxon>Ecdysozoa</taxon>
        <taxon>Arthropoda</taxon>
        <taxon>Hexapoda</taxon>
        <taxon>Insecta</taxon>
        <taxon>Pterygota</taxon>
        <taxon>Neoptera</taxon>
        <taxon>Endopterygota</taxon>
        <taxon>Coleoptera</taxon>
        <taxon>Polyphaga</taxon>
        <taxon>Elateriformia</taxon>
        <taxon>Elateroidea</taxon>
        <taxon>Elateridae</taxon>
        <taxon>Agrypninae</taxon>
        <taxon>Pyrophorini</taxon>
        <taxon>Ignelater</taxon>
    </lineage>
</organism>
<dbReference type="AlphaFoldDB" id="A0A8K0CPU7"/>
<dbReference type="Proteomes" id="UP000801492">
    <property type="component" value="Unassembled WGS sequence"/>
</dbReference>
<comment type="caution">
    <text evidence="1">The sequence shown here is derived from an EMBL/GenBank/DDBJ whole genome shotgun (WGS) entry which is preliminary data.</text>
</comment>
<name>A0A8K0CPU7_IGNLU</name>
<evidence type="ECO:0000313" key="1">
    <source>
        <dbReference type="EMBL" id="KAF2889506.1"/>
    </source>
</evidence>
<keyword evidence="2" id="KW-1185">Reference proteome</keyword>
<dbReference type="EMBL" id="VTPC01065976">
    <property type="protein sequence ID" value="KAF2889506.1"/>
    <property type="molecule type" value="Genomic_DNA"/>
</dbReference>
<feature type="non-terminal residue" evidence="1">
    <location>
        <position position="79"/>
    </location>
</feature>
<dbReference type="OrthoDB" id="6815431at2759"/>
<dbReference type="InterPro" id="IPR029063">
    <property type="entry name" value="SAM-dependent_MTases_sf"/>
</dbReference>
<sequence>MSSTQDASPTVNSHEMEKFKYLSSFWWDKEGKAKPLHTLNHLRVPWIIDGIVEAGLISKDKLSKPKPLQGLKILDVGCG</sequence>
<dbReference type="Gene3D" id="3.40.50.150">
    <property type="entry name" value="Vaccinia Virus protein VP39"/>
    <property type="match status" value="1"/>
</dbReference>
<protein>
    <submittedName>
        <fullName evidence="1">Uncharacterized protein</fullName>
    </submittedName>
</protein>
<accession>A0A8K0CPU7</accession>
<dbReference type="SUPFAM" id="SSF53335">
    <property type="entry name" value="S-adenosyl-L-methionine-dependent methyltransferases"/>
    <property type="match status" value="1"/>
</dbReference>